<keyword evidence="7 16" id="KW-1133">Transmembrane helix</keyword>
<evidence type="ECO:0000256" key="2">
    <source>
        <dbReference type="ARBA" id="ARBA00022676"/>
    </source>
</evidence>
<feature type="transmembrane region" description="Helical" evidence="16">
    <location>
        <begin position="318"/>
        <end position="342"/>
    </location>
</feature>
<comment type="subcellular location">
    <subcellularLocation>
        <location evidence="1">Membrane</location>
        <topology evidence="1">Multi-pass membrane protein</topology>
    </subcellularLocation>
</comment>
<evidence type="ECO:0000256" key="1">
    <source>
        <dbReference type="ARBA" id="ARBA00004141"/>
    </source>
</evidence>
<keyword evidence="5" id="KW-0133">Cell shape</keyword>
<evidence type="ECO:0000256" key="12">
    <source>
        <dbReference type="ARBA" id="ARBA00041185"/>
    </source>
</evidence>
<dbReference type="InterPro" id="IPR018365">
    <property type="entry name" value="Cell_cycle_FtsW-rel_CS"/>
</dbReference>
<protein>
    <recommendedName>
        <fullName evidence="12">Probable peptidoglycan glycosyltransferase FtsW</fullName>
        <ecNumber evidence="14">2.4.99.28</ecNumber>
    </recommendedName>
    <alternativeName>
        <fullName evidence="13">Cell division protein FtsW</fullName>
    </alternativeName>
    <alternativeName>
        <fullName evidence="10">Cell wall polymerase</fullName>
    </alternativeName>
    <alternativeName>
        <fullName evidence="9">Peptidoglycan polymerase</fullName>
    </alternativeName>
</protein>
<feature type="transmembrane region" description="Helical" evidence="16">
    <location>
        <begin position="348"/>
        <end position="371"/>
    </location>
</feature>
<dbReference type="InterPro" id="IPR001182">
    <property type="entry name" value="FtsW/RodA"/>
</dbReference>
<proteinExistence type="inferred from homology"/>
<feature type="transmembrane region" description="Helical" evidence="16">
    <location>
        <begin position="135"/>
        <end position="152"/>
    </location>
</feature>
<evidence type="ECO:0000256" key="11">
    <source>
        <dbReference type="ARBA" id="ARBA00038053"/>
    </source>
</evidence>
<feature type="transmembrane region" description="Helical" evidence="16">
    <location>
        <begin position="158"/>
        <end position="175"/>
    </location>
</feature>
<evidence type="ECO:0000313" key="17">
    <source>
        <dbReference type="EMBL" id="NNJ24423.1"/>
    </source>
</evidence>
<reference evidence="17 18" key="1">
    <citation type="journal article" date="2020" name="Syst. Appl. Microbiol.">
        <title>Alienimonas chondri sp. nov., a novel planctomycete isolated from the biofilm of the red alga Chondrus crispus.</title>
        <authorList>
            <person name="Vitorino I."/>
            <person name="Albuquerque L."/>
            <person name="Wiegand S."/>
            <person name="Kallscheuer N."/>
            <person name="da Costa M.S."/>
            <person name="Lobo-da-Cunha A."/>
            <person name="Jogler C."/>
            <person name="Lage O.M."/>
        </authorList>
    </citation>
    <scope>NUCLEOTIDE SEQUENCE [LARGE SCALE GENOMIC DNA]</scope>
    <source>
        <strain evidence="17 18">LzC2</strain>
    </source>
</reference>
<dbReference type="Proteomes" id="UP000609651">
    <property type="component" value="Unassembled WGS sequence"/>
</dbReference>
<feature type="transmembrane region" description="Helical" evidence="16">
    <location>
        <begin position="49"/>
        <end position="66"/>
    </location>
</feature>
<feature type="transmembrane region" description="Helical" evidence="16">
    <location>
        <begin position="182"/>
        <end position="200"/>
    </location>
</feature>
<name>A0ABX1V9G3_9PLAN</name>
<dbReference type="GO" id="GO:0016757">
    <property type="term" value="F:glycosyltransferase activity"/>
    <property type="evidence" value="ECO:0007669"/>
    <property type="project" value="UniProtKB-KW"/>
</dbReference>
<feature type="transmembrane region" description="Helical" evidence="16">
    <location>
        <begin position="287"/>
        <end position="306"/>
    </location>
</feature>
<sequence>MSPILWSRVPWPTALSAVALTGIGLLAIGRGDVLAGVSDVGAGYAAKQRVWAAFAAIACLATAAIPPKMLKSIALPAFAAAIGLLILVYAFPARNGSRRWIPLGPVLLQPSEFAKLAVLLALARYLSHRRDHRTVLGLIPPFLLTVVPVGLILKEPDLGTSLVFLPMLGAVLVASGARGSHLGAAAALGLACLPVLWLGMSAEQRSRVTAVFTQHSLEELSEPAPRGDGYHLHRSKQVLALGGAGGSAGWFGTAEEAADARVSLQLPAARTDFIFCLVAERFGLPGTLSVLGLFGLLTTGCLRVAARCGDPFGRMTATGVGALFGTQAVINTAMTVGLMPITGLALPLVSYGGSSLVACGAAVGLVIGVAIRDRVEVRPDPLHFGPRFDC</sequence>
<evidence type="ECO:0000256" key="3">
    <source>
        <dbReference type="ARBA" id="ARBA00022679"/>
    </source>
</evidence>
<comment type="similarity">
    <text evidence="11">Belongs to the SEDS family. FtsW subfamily.</text>
</comment>
<dbReference type="PANTHER" id="PTHR30474">
    <property type="entry name" value="CELL CYCLE PROTEIN"/>
    <property type="match status" value="1"/>
</dbReference>
<feature type="transmembrane region" description="Helical" evidence="16">
    <location>
        <begin position="9"/>
        <end position="29"/>
    </location>
</feature>
<keyword evidence="2 17" id="KW-0328">Glycosyltransferase</keyword>
<dbReference type="RefSeq" id="WP_171183354.1">
    <property type="nucleotide sequence ID" value="NZ_WTPX01000008.1"/>
</dbReference>
<organism evidence="17 18">
    <name type="scientific">Alienimonas chondri</name>
    <dbReference type="NCBI Taxonomy" id="2681879"/>
    <lineage>
        <taxon>Bacteria</taxon>
        <taxon>Pseudomonadati</taxon>
        <taxon>Planctomycetota</taxon>
        <taxon>Planctomycetia</taxon>
        <taxon>Planctomycetales</taxon>
        <taxon>Planctomycetaceae</taxon>
        <taxon>Alienimonas</taxon>
    </lineage>
</organism>
<dbReference type="EMBL" id="WTPX01000008">
    <property type="protein sequence ID" value="NNJ24423.1"/>
    <property type="molecule type" value="Genomic_DNA"/>
</dbReference>
<comment type="catalytic activity">
    <reaction evidence="15">
        <text>[GlcNAc-(1-&gt;4)-Mur2Ac(oyl-L-Ala-gamma-D-Glu-L-Lys-D-Ala-D-Ala)](n)-di-trans,octa-cis-undecaprenyl diphosphate + beta-D-GlcNAc-(1-&gt;4)-Mur2Ac(oyl-L-Ala-gamma-D-Glu-L-Lys-D-Ala-D-Ala)-di-trans,octa-cis-undecaprenyl diphosphate = [GlcNAc-(1-&gt;4)-Mur2Ac(oyl-L-Ala-gamma-D-Glu-L-Lys-D-Ala-D-Ala)](n+1)-di-trans,octa-cis-undecaprenyl diphosphate + di-trans,octa-cis-undecaprenyl diphosphate + H(+)</text>
        <dbReference type="Rhea" id="RHEA:23708"/>
        <dbReference type="Rhea" id="RHEA-COMP:9602"/>
        <dbReference type="Rhea" id="RHEA-COMP:9603"/>
        <dbReference type="ChEBI" id="CHEBI:15378"/>
        <dbReference type="ChEBI" id="CHEBI:58405"/>
        <dbReference type="ChEBI" id="CHEBI:60033"/>
        <dbReference type="ChEBI" id="CHEBI:78435"/>
        <dbReference type="EC" id="2.4.99.28"/>
    </reaction>
</comment>
<comment type="caution">
    <text evidence="17">The sequence shown here is derived from an EMBL/GenBank/DDBJ whole genome shotgun (WGS) entry which is preliminary data.</text>
</comment>
<evidence type="ECO:0000256" key="7">
    <source>
        <dbReference type="ARBA" id="ARBA00022989"/>
    </source>
</evidence>
<keyword evidence="18" id="KW-1185">Reference proteome</keyword>
<evidence type="ECO:0000256" key="14">
    <source>
        <dbReference type="ARBA" id="ARBA00044770"/>
    </source>
</evidence>
<evidence type="ECO:0000256" key="13">
    <source>
        <dbReference type="ARBA" id="ARBA00041418"/>
    </source>
</evidence>
<evidence type="ECO:0000256" key="16">
    <source>
        <dbReference type="SAM" id="Phobius"/>
    </source>
</evidence>
<evidence type="ECO:0000256" key="4">
    <source>
        <dbReference type="ARBA" id="ARBA00022692"/>
    </source>
</evidence>
<evidence type="ECO:0000256" key="6">
    <source>
        <dbReference type="ARBA" id="ARBA00022984"/>
    </source>
</evidence>
<accession>A0ABX1V9G3</accession>
<dbReference type="PROSITE" id="PS00428">
    <property type="entry name" value="FTSW_RODA_SPOVE"/>
    <property type="match status" value="1"/>
</dbReference>
<keyword evidence="3 17" id="KW-0808">Transferase</keyword>
<keyword evidence="8 16" id="KW-0472">Membrane</keyword>
<evidence type="ECO:0000256" key="15">
    <source>
        <dbReference type="ARBA" id="ARBA00049902"/>
    </source>
</evidence>
<evidence type="ECO:0000256" key="8">
    <source>
        <dbReference type="ARBA" id="ARBA00023136"/>
    </source>
</evidence>
<dbReference type="EC" id="2.4.99.28" evidence="14"/>
<evidence type="ECO:0000256" key="9">
    <source>
        <dbReference type="ARBA" id="ARBA00032370"/>
    </source>
</evidence>
<dbReference type="PANTHER" id="PTHR30474:SF2">
    <property type="entry name" value="PEPTIDOGLYCAN GLYCOSYLTRANSFERASE FTSW-RELATED"/>
    <property type="match status" value="1"/>
</dbReference>
<feature type="transmembrane region" description="Helical" evidence="16">
    <location>
        <begin position="73"/>
        <end position="91"/>
    </location>
</feature>
<keyword evidence="4 16" id="KW-0812">Transmembrane</keyword>
<evidence type="ECO:0000256" key="10">
    <source>
        <dbReference type="ARBA" id="ARBA00033270"/>
    </source>
</evidence>
<gene>
    <name evidence="17" type="primary">ftsW_2</name>
    <name evidence="17" type="ORF">LzC2_04800</name>
</gene>
<dbReference type="Pfam" id="PF01098">
    <property type="entry name" value="FTSW_RODA_SPOVE"/>
    <property type="match status" value="1"/>
</dbReference>
<evidence type="ECO:0000313" key="18">
    <source>
        <dbReference type="Proteomes" id="UP000609651"/>
    </source>
</evidence>
<keyword evidence="6" id="KW-0573">Peptidoglycan synthesis</keyword>
<evidence type="ECO:0000256" key="5">
    <source>
        <dbReference type="ARBA" id="ARBA00022960"/>
    </source>
</evidence>